<evidence type="ECO:0000313" key="3">
    <source>
        <dbReference type="Proteomes" id="UP000617340"/>
    </source>
</evidence>
<evidence type="ECO:0000256" key="1">
    <source>
        <dbReference type="SAM" id="MobiDB-lite"/>
    </source>
</evidence>
<feature type="compositionally biased region" description="Low complexity" evidence="1">
    <location>
        <begin position="109"/>
        <end position="133"/>
    </location>
</feature>
<dbReference type="Proteomes" id="UP000617340">
    <property type="component" value="Unassembled WGS sequence"/>
</dbReference>
<evidence type="ECO:0000313" key="2">
    <source>
        <dbReference type="EMBL" id="KAF7417349.1"/>
    </source>
</evidence>
<accession>A0A834U5B4</accession>
<feature type="region of interest" description="Disordered" evidence="1">
    <location>
        <begin position="96"/>
        <end position="133"/>
    </location>
</feature>
<dbReference type="GO" id="GO:0004402">
    <property type="term" value="F:histone acetyltransferase activity"/>
    <property type="evidence" value="ECO:0007669"/>
    <property type="project" value="TreeGrafter"/>
</dbReference>
<name>A0A834U5B4_VESGE</name>
<gene>
    <name evidence="2" type="ORF">HZH68_000002</name>
</gene>
<comment type="caution">
    <text evidence="2">The sequence shown here is derived from an EMBL/GenBank/DDBJ whole genome shotgun (WGS) entry which is preliminary data.</text>
</comment>
<dbReference type="AlphaFoldDB" id="A0A834U5B4"/>
<dbReference type="PANTHER" id="PTHR20916">
    <property type="entry name" value="CYSTEINE AND GLYCINE-RICH PROTEIN 2 BINDING PROTEIN"/>
    <property type="match status" value="1"/>
</dbReference>
<sequence>MLENRVGVCTQGYVAGRLGGWLDGGDSGGGSGDGGGGGRRSRRVVVGRIKGRCSFELRGTTTGLRARVKGNRVCAGSQPVVGSRGGYERKHRALLLETEKRRGTSGPASNRNKSNSNNNSSSNSSNNNTSSILTTTTTISNSNTSASTREPEEHWQQPSRKLKARLLVYPRNIRITGQSCIMAGTESGAGWKLRSLWCQQQRRQPHDSPVQVISYVAVSSVPWQCQPGLNLSIYGNTGVLPRGTRRLAGTSTTITTTTTITTSMRTRTRMTIITTTTTTTNNNDNYNNNNNNNNC</sequence>
<dbReference type="EMBL" id="JACSDZ010000001">
    <property type="protein sequence ID" value="KAF7417349.1"/>
    <property type="molecule type" value="Genomic_DNA"/>
</dbReference>
<proteinExistence type="predicted"/>
<protein>
    <submittedName>
        <fullName evidence="2">Uncharacterized protein</fullName>
    </submittedName>
</protein>
<feature type="region of interest" description="Disordered" evidence="1">
    <location>
        <begin position="140"/>
        <end position="159"/>
    </location>
</feature>
<keyword evidence="3" id="KW-1185">Reference proteome</keyword>
<organism evidence="2 3">
    <name type="scientific">Vespula germanica</name>
    <name type="common">German yellow jacket</name>
    <name type="synonym">Paravespula germanica</name>
    <dbReference type="NCBI Taxonomy" id="30212"/>
    <lineage>
        <taxon>Eukaryota</taxon>
        <taxon>Metazoa</taxon>
        <taxon>Ecdysozoa</taxon>
        <taxon>Arthropoda</taxon>
        <taxon>Hexapoda</taxon>
        <taxon>Insecta</taxon>
        <taxon>Pterygota</taxon>
        <taxon>Neoptera</taxon>
        <taxon>Endopterygota</taxon>
        <taxon>Hymenoptera</taxon>
        <taxon>Apocrita</taxon>
        <taxon>Aculeata</taxon>
        <taxon>Vespoidea</taxon>
        <taxon>Vespidae</taxon>
        <taxon>Vespinae</taxon>
        <taxon>Vespula</taxon>
    </lineage>
</organism>
<reference evidence="2" key="1">
    <citation type="journal article" date="2020" name="G3 (Bethesda)">
        <title>High-Quality Assemblies for Three Invasive Social Wasps from the &lt;i&gt;Vespula&lt;/i&gt; Genus.</title>
        <authorList>
            <person name="Harrop T.W.R."/>
            <person name="Guhlin J."/>
            <person name="McLaughlin G.M."/>
            <person name="Permina E."/>
            <person name="Stockwell P."/>
            <person name="Gilligan J."/>
            <person name="Le Lec M.F."/>
            <person name="Gruber M.A.M."/>
            <person name="Quinn O."/>
            <person name="Lovegrove M."/>
            <person name="Duncan E.J."/>
            <person name="Remnant E.J."/>
            <person name="Van Eeckhoven J."/>
            <person name="Graham B."/>
            <person name="Knapp R.A."/>
            <person name="Langford K.W."/>
            <person name="Kronenberg Z."/>
            <person name="Press M.O."/>
            <person name="Eacker S.M."/>
            <person name="Wilson-Rankin E.E."/>
            <person name="Purcell J."/>
            <person name="Lester P.J."/>
            <person name="Dearden P.K."/>
        </authorList>
    </citation>
    <scope>NUCLEOTIDE SEQUENCE</scope>
    <source>
        <strain evidence="2">Linc-1</strain>
    </source>
</reference>
<dbReference type="PANTHER" id="PTHR20916:SF26">
    <property type="entry name" value="CYSTEINE-RICH PROTEIN 2-BINDING PROTEIN"/>
    <property type="match status" value="1"/>
</dbReference>